<gene>
    <name evidence="1" type="ORF">A2936_05065</name>
</gene>
<evidence type="ECO:0000313" key="1">
    <source>
        <dbReference type="EMBL" id="OGL83058.1"/>
    </source>
</evidence>
<name>A0A1F7UZ68_9BACT</name>
<organism evidence="1 2">
    <name type="scientific">Candidatus Uhrbacteria bacterium RIFCSPLOWO2_01_FULL_47_25</name>
    <dbReference type="NCBI Taxonomy" id="1802402"/>
    <lineage>
        <taxon>Bacteria</taxon>
        <taxon>Candidatus Uhriibacteriota</taxon>
    </lineage>
</organism>
<sequence>MTKFTIDVPALQLESRFSLPPNSLGYCGKDTAPGKFKACIISGECDGVEEEVSHFIVLHPYLKTLASIVNLPKLSYPVVEGYWIGNDYLKMAKGEHYDLLLENFLAQGVPAWLVDELKQRRPKIFIPSHLFQVLHVGVGRASGAVPFNLDSMNNCMIRWGKVEEIVGGDAVININSLKQENGKHTLTVLKETVPFNSILTPGLKTGDLVAVHWKQVIKILTAAEEKNLSFWTTEVIQSLS</sequence>
<dbReference type="Pfam" id="PF19927">
    <property type="entry name" value="DUF6390"/>
    <property type="match status" value="1"/>
</dbReference>
<dbReference type="Proteomes" id="UP000176846">
    <property type="component" value="Unassembled WGS sequence"/>
</dbReference>
<dbReference type="InterPro" id="IPR045660">
    <property type="entry name" value="DUF6390"/>
</dbReference>
<comment type="caution">
    <text evidence="1">The sequence shown here is derived from an EMBL/GenBank/DDBJ whole genome shotgun (WGS) entry which is preliminary data.</text>
</comment>
<accession>A0A1F7UZ68</accession>
<dbReference type="AlphaFoldDB" id="A0A1F7UZ68"/>
<protein>
    <submittedName>
        <fullName evidence="1">Uncharacterized protein</fullName>
    </submittedName>
</protein>
<reference evidence="1 2" key="1">
    <citation type="journal article" date="2016" name="Nat. Commun.">
        <title>Thousands of microbial genomes shed light on interconnected biogeochemical processes in an aquifer system.</title>
        <authorList>
            <person name="Anantharaman K."/>
            <person name="Brown C.T."/>
            <person name="Hug L.A."/>
            <person name="Sharon I."/>
            <person name="Castelle C.J."/>
            <person name="Probst A.J."/>
            <person name="Thomas B.C."/>
            <person name="Singh A."/>
            <person name="Wilkins M.J."/>
            <person name="Karaoz U."/>
            <person name="Brodie E.L."/>
            <person name="Williams K.H."/>
            <person name="Hubbard S.S."/>
            <person name="Banfield J.F."/>
        </authorList>
    </citation>
    <scope>NUCLEOTIDE SEQUENCE [LARGE SCALE GENOMIC DNA]</scope>
</reference>
<proteinExistence type="predicted"/>
<evidence type="ECO:0000313" key="2">
    <source>
        <dbReference type="Proteomes" id="UP000176846"/>
    </source>
</evidence>
<dbReference type="EMBL" id="MGEK01000003">
    <property type="protein sequence ID" value="OGL83058.1"/>
    <property type="molecule type" value="Genomic_DNA"/>
</dbReference>